<dbReference type="HAMAP" id="MF_03148">
    <property type="entry name" value="HAM1_NTPase"/>
    <property type="match status" value="1"/>
</dbReference>
<feature type="binding site" evidence="8">
    <location>
        <position position="53"/>
    </location>
    <ligand>
        <name>ITP</name>
        <dbReference type="ChEBI" id="CHEBI:61402"/>
    </ligand>
</feature>
<dbReference type="EMBL" id="JBANRG010000002">
    <property type="protein sequence ID" value="KAK7470009.1"/>
    <property type="molecule type" value="Genomic_DNA"/>
</dbReference>
<comment type="catalytic activity">
    <reaction evidence="8">
        <text>XTP + H2O = XMP + diphosphate + H(+)</text>
        <dbReference type="Rhea" id="RHEA:28610"/>
        <dbReference type="ChEBI" id="CHEBI:15377"/>
        <dbReference type="ChEBI" id="CHEBI:15378"/>
        <dbReference type="ChEBI" id="CHEBI:33019"/>
        <dbReference type="ChEBI" id="CHEBI:57464"/>
        <dbReference type="ChEBI" id="CHEBI:61314"/>
        <dbReference type="EC" id="3.6.1.66"/>
    </reaction>
</comment>
<keyword evidence="5 8" id="KW-0378">Hydrolase</keyword>
<dbReference type="SUPFAM" id="SSF52972">
    <property type="entry name" value="ITPase-like"/>
    <property type="match status" value="1"/>
</dbReference>
<feature type="binding site" evidence="8">
    <location>
        <position position="69"/>
    </location>
    <ligand>
        <name>Mg(2+)</name>
        <dbReference type="ChEBI" id="CHEBI:18420"/>
    </ligand>
</feature>
<dbReference type="InterPro" id="IPR027502">
    <property type="entry name" value="ITPase"/>
</dbReference>
<dbReference type="NCBIfam" id="TIGR00042">
    <property type="entry name" value="RdgB/HAM1 family non-canonical purine NTP pyrophosphatase"/>
    <property type="match status" value="1"/>
</dbReference>
<comment type="caution">
    <text evidence="10">The sequence shown here is derived from an EMBL/GenBank/DDBJ whole genome shotgun (WGS) entry which is preliminary data.</text>
</comment>
<keyword evidence="8" id="KW-0539">Nucleus</keyword>
<keyword evidence="6 8" id="KW-0460">Magnesium</keyword>
<dbReference type="InterPro" id="IPR029001">
    <property type="entry name" value="ITPase-like_fam"/>
</dbReference>
<evidence type="ECO:0000256" key="6">
    <source>
        <dbReference type="ARBA" id="ARBA00022842"/>
    </source>
</evidence>
<dbReference type="InterPro" id="IPR002637">
    <property type="entry name" value="RdgB/HAM1"/>
</dbReference>
<comment type="subcellular location">
    <subcellularLocation>
        <location evidence="8">Cytoplasm</location>
    </subcellularLocation>
    <subcellularLocation>
        <location evidence="8">Nucleus</location>
    </subcellularLocation>
</comment>
<sequence length="190" mass="20722">MSQPRLIFVTGNAKKLNEVKAILADGPNPIEIDSQALDIDEIQGNTQEVAKAKCRRAAELLDGPCITEDTALCYEALNGLPGPFIKYFLADIGHEGLNNLLVGFPSKNAWALCTFAYSAGPGSEPILFEGRTDGKIVPARGPPGFGWDAVFEPNGTGLTYAEMPPEQKNKLSHRYRALEKLRQYLQSQNS</sequence>
<evidence type="ECO:0000256" key="3">
    <source>
        <dbReference type="ARBA" id="ARBA00022723"/>
    </source>
</evidence>
<reference evidence="10 12" key="1">
    <citation type="submission" date="2024-01" db="EMBL/GenBank/DDBJ databases">
        <title>A draft genome for the cacao thread blight pathogen Marasmiellus scandens.</title>
        <authorList>
            <person name="Baruah I.K."/>
            <person name="Leung J."/>
            <person name="Bukari Y."/>
            <person name="Amoako-Attah I."/>
            <person name="Meinhardt L.W."/>
            <person name="Bailey B.A."/>
            <person name="Cohen S.P."/>
        </authorList>
    </citation>
    <scope>NUCLEOTIDE SEQUENCE [LARGE SCALE GENOMIC DNA]</scope>
    <source>
        <strain evidence="10 12">GH-19</strain>
    </source>
</reference>
<feature type="binding site" evidence="8">
    <location>
        <begin position="69"/>
        <end position="70"/>
    </location>
    <ligand>
        <name>ITP</name>
        <dbReference type="ChEBI" id="CHEBI:61402"/>
    </ligand>
</feature>
<evidence type="ECO:0000256" key="4">
    <source>
        <dbReference type="ARBA" id="ARBA00022741"/>
    </source>
</evidence>
<keyword evidence="7 8" id="KW-0546">Nucleotide metabolism</keyword>
<evidence type="ECO:0000256" key="5">
    <source>
        <dbReference type="ARBA" id="ARBA00022801"/>
    </source>
</evidence>
<dbReference type="PANTHER" id="PTHR11067">
    <property type="entry name" value="INOSINE TRIPHOSPHATE PYROPHOSPHATASE/HAM1 PROTEIN"/>
    <property type="match status" value="1"/>
</dbReference>
<comment type="cofactor">
    <cofactor evidence="8">
        <name>Mg(2+)</name>
        <dbReference type="ChEBI" id="CHEBI:18420"/>
    </cofactor>
    <cofactor evidence="8">
        <name>Mn(2+)</name>
        <dbReference type="ChEBI" id="CHEBI:29035"/>
    </cofactor>
    <text evidence="8">Binds 1 divalent metal cation per subunit; can use either Mg(2+) or Mn(2+).</text>
</comment>
<comment type="subunit">
    <text evidence="8">Homodimer.</text>
</comment>
<keyword evidence="4 8" id="KW-0547">Nucleotide-binding</keyword>
<proteinExistence type="inferred from homology"/>
<evidence type="ECO:0000256" key="7">
    <source>
        <dbReference type="ARBA" id="ARBA00023080"/>
    </source>
</evidence>
<dbReference type="GO" id="GO:0004017">
    <property type="term" value="F:AMP kinase activity"/>
    <property type="evidence" value="ECO:0007669"/>
    <property type="project" value="UniProtKB-EC"/>
</dbReference>
<organism evidence="10 12">
    <name type="scientific">Marasmiellus scandens</name>
    <dbReference type="NCBI Taxonomy" id="2682957"/>
    <lineage>
        <taxon>Eukaryota</taxon>
        <taxon>Fungi</taxon>
        <taxon>Dikarya</taxon>
        <taxon>Basidiomycota</taxon>
        <taxon>Agaricomycotina</taxon>
        <taxon>Agaricomycetes</taxon>
        <taxon>Agaricomycetidae</taxon>
        <taxon>Agaricales</taxon>
        <taxon>Marasmiineae</taxon>
        <taxon>Omphalotaceae</taxon>
        <taxon>Marasmiellus</taxon>
    </lineage>
</organism>
<name>A0ABR1JC76_9AGAR</name>
<dbReference type="Gene3D" id="3.90.950.10">
    <property type="match status" value="1"/>
</dbReference>
<feature type="binding site" evidence="8">
    <location>
        <position position="41"/>
    </location>
    <ligand>
        <name>Mg(2+)</name>
        <dbReference type="ChEBI" id="CHEBI:18420"/>
    </ligand>
</feature>
<evidence type="ECO:0000256" key="1">
    <source>
        <dbReference type="ARBA" id="ARBA00008023"/>
    </source>
</evidence>
<evidence type="ECO:0000256" key="2">
    <source>
        <dbReference type="ARBA" id="ARBA00022490"/>
    </source>
</evidence>
<comment type="catalytic activity">
    <reaction evidence="8">
        <text>dITP + H2O = dIMP + diphosphate + H(+)</text>
        <dbReference type="Rhea" id="RHEA:28342"/>
        <dbReference type="ChEBI" id="CHEBI:15377"/>
        <dbReference type="ChEBI" id="CHEBI:15378"/>
        <dbReference type="ChEBI" id="CHEBI:33019"/>
        <dbReference type="ChEBI" id="CHEBI:61194"/>
        <dbReference type="ChEBI" id="CHEBI:61382"/>
        <dbReference type="EC" id="3.6.1.66"/>
    </reaction>
</comment>
<keyword evidence="10" id="KW-0808">Transferase</keyword>
<evidence type="ECO:0000313" key="12">
    <source>
        <dbReference type="Proteomes" id="UP001498398"/>
    </source>
</evidence>
<evidence type="ECO:0000313" key="11">
    <source>
        <dbReference type="EMBL" id="KAK7470009.1"/>
    </source>
</evidence>
<dbReference type="Proteomes" id="UP001498398">
    <property type="component" value="Unassembled WGS sequence"/>
</dbReference>
<feature type="binding site" evidence="8">
    <location>
        <position position="168"/>
    </location>
    <ligand>
        <name>ITP</name>
        <dbReference type="ChEBI" id="CHEBI:61402"/>
    </ligand>
</feature>
<dbReference type="PANTHER" id="PTHR11067:SF9">
    <property type="entry name" value="INOSINE TRIPHOSPHATE PYROPHOSPHATASE"/>
    <property type="match status" value="1"/>
</dbReference>
<evidence type="ECO:0000313" key="10">
    <source>
        <dbReference type="EMBL" id="KAK7453559.1"/>
    </source>
</evidence>
<evidence type="ECO:0000256" key="9">
    <source>
        <dbReference type="RuleBase" id="RU003781"/>
    </source>
</evidence>
<dbReference type="Pfam" id="PF01725">
    <property type="entry name" value="Ham1p_like"/>
    <property type="match status" value="1"/>
</dbReference>
<dbReference type="EC" id="3.6.1.66" evidence="8"/>
<keyword evidence="12" id="KW-1185">Reference proteome</keyword>
<dbReference type="CDD" id="cd00515">
    <property type="entry name" value="HAM1"/>
    <property type="match status" value="1"/>
</dbReference>
<comment type="similarity">
    <text evidence="1 8 9">Belongs to the HAM1 NTPase family.</text>
</comment>
<comment type="catalytic activity">
    <reaction evidence="8">
        <text>ITP + H2O = IMP + diphosphate + H(+)</text>
        <dbReference type="Rhea" id="RHEA:29399"/>
        <dbReference type="ChEBI" id="CHEBI:15377"/>
        <dbReference type="ChEBI" id="CHEBI:15378"/>
        <dbReference type="ChEBI" id="CHEBI:33019"/>
        <dbReference type="ChEBI" id="CHEBI:58053"/>
        <dbReference type="ChEBI" id="CHEBI:61402"/>
        <dbReference type="EC" id="3.6.1.66"/>
    </reaction>
</comment>
<accession>A0ABR1JC76</accession>
<keyword evidence="8" id="KW-0464">Manganese</keyword>
<gene>
    <name evidence="10" type="primary">HAM1_3</name>
    <name evidence="11" type="synonym">HAM1_1</name>
    <name evidence="11" type="ORF">VKT23_001444</name>
    <name evidence="10" type="ORF">VKT23_011837</name>
</gene>
<keyword evidence="2 8" id="KW-0963">Cytoplasm</keyword>
<comment type="function">
    <text evidence="8">Pyrophosphatase that hydrolyzes non-canonical purine nucleotides such as inosine triphosphate (ITP), deoxyinosine triphosphate (dITP) or xanthosine 5'-triphosphate (XTP) to their respective monophosphate derivatives. The enzyme does not distinguish between the deoxy- and ribose forms. Probably excludes non-canonical purines from RNA and DNA precursor pools, thus preventing their incorporation into RNA and DNA and avoiding chromosomal lesions.</text>
</comment>
<protein>
    <recommendedName>
        <fullName evidence="8">Inosine triphosphate pyrophosphatase</fullName>
        <shortName evidence="8">ITPase</shortName>
        <shortName evidence="8">Inosine triphosphatase</shortName>
        <ecNumber evidence="8">3.6.1.66</ecNumber>
    </recommendedName>
    <alternativeName>
        <fullName evidence="8">Non-canonical purine NTP pyrophosphatase</fullName>
    </alternativeName>
    <alternativeName>
        <fullName evidence="8">Non-standard purine NTP pyrophosphatase</fullName>
    </alternativeName>
    <alternativeName>
        <fullName evidence="8">Nucleoside-triphosphate diphosphatase</fullName>
    </alternativeName>
    <alternativeName>
        <fullName evidence="8">Nucleoside-triphosphate pyrophosphatase</fullName>
        <shortName evidence="8">NTPase</shortName>
    </alternativeName>
    <alternativeName>
        <fullName evidence="8">XTP/dITP diphosphatase</fullName>
    </alternativeName>
</protein>
<keyword evidence="3 8" id="KW-0479">Metal-binding</keyword>
<evidence type="ECO:0000256" key="8">
    <source>
        <dbReference type="HAMAP-Rule" id="MF_03148"/>
    </source>
</evidence>
<feature type="binding site" evidence="8">
    <location>
        <begin position="10"/>
        <end position="15"/>
    </location>
    <ligand>
        <name>ITP</name>
        <dbReference type="ChEBI" id="CHEBI:61402"/>
    </ligand>
</feature>
<dbReference type="EMBL" id="JBANRG010000026">
    <property type="protein sequence ID" value="KAK7453559.1"/>
    <property type="molecule type" value="Genomic_DNA"/>
</dbReference>
<feature type="binding site" evidence="8">
    <location>
        <begin position="145"/>
        <end position="148"/>
    </location>
    <ligand>
        <name>ITP</name>
        <dbReference type="ChEBI" id="CHEBI:61402"/>
    </ligand>
</feature>
<feature type="binding site" evidence="8">
    <location>
        <begin position="173"/>
        <end position="174"/>
    </location>
    <ligand>
        <name>ITP</name>
        <dbReference type="ChEBI" id="CHEBI:61402"/>
    </ligand>
</feature>